<gene>
    <name evidence="1" type="ORF">PIB30_106103</name>
</gene>
<feature type="non-terminal residue" evidence="1">
    <location>
        <position position="1"/>
    </location>
</feature>
<keyword evidence="2" id="KW-1185">Reference proteome</keyword>
<dbReference type="Proteomes" id="UP001341840">
    <property type="component" value="Unassembled WGS sequence"/>
</dbReference>
<dbReference type="EMBL" id="JASCZI010094709">
    <property type="protein sequence ID" value="MED6153859.1"/>
    <property type="molecule type" value="Genomic_DNA"/>
</dbReference>
<comment type="caution">
    <text evidence="1">The sequence shown here is derived from an EMBL/GenBank/DDBJ whole genome shotgun (WGS) entry which is preliminary data.</text>
</comment>
<proteinExistence type="predicted"/>
<name>A0ABU6TZ61_9FABA</name>
<reference evidence="1 2" key="1">
    <citation type="journal article" date="2023" name="Plants (Basel)">
        <title>Bridging the Gap: Combining Genomics and Transcriptomics Approaches to Understand Stylosanthes scabra, an Orphan Legume from the Brazilian Caatinga.</title>
        <authorList>
            <person name="Ferreira-Neto J.R.C."/>
            <person name="da Silva M.D."/>
            <person name="Binneck E."/>
            <person name="de Melo N.F."/>
            <person name="da Silva R.H."/>
            <person name="de Melo A.L.T.M."/>
            <person name="Pandolfi V."/>
            <person name="Bustamante F.O."/>
            <person name="Brasileiro-Vidal A.C."/>
            <person name="Benko-Iseppon A.M."/>
        </authorList>
    </citation>
    <scope>NUCLEOTIDE SEQUENCE [LARGE SCALE GENOMIC DNA]</scope>
    <source>
        <tissue evidence="1">Leaves</tissue>
    </source>
</reference>
<organism evidence="1 2">
    <name type="scientific">Stylosanthes scabra</name>
    <dbReference type="NCBI Taxonomy" id="79078"/>
    <lineage>
        <taxon>Eukaryota</taxon>
        <taxon>Viridiplantae</taxon>
        <taxon>Streptophyta</taxon>
        <taxon>Embryophyta</taxon>
        <taxon>Tracheophyta</taxon>
        <taxon>Spermatophyta</taxon>
        <taxon>Magnoliopsida</taxon>
        <taxon>eudicotyledons</taxon>
        <taxon>Gunneridae</taxon>
        <taxon>Pentapetalae</taxon>
        <taxon>rosids</taxon>
        <taxon>fabids</taxon>
        <taxon>Fabales</taxon>
        <taxon>Fabaceae</taxon>
        <taxon>Papilionoideae</taxon>
        <taxon>50 kb inversion clade</taxon>
        <taxon>dalbergioids sensu lato</taxon>
        <taxon>Dalbergieae</taxon>
        <taxon>Pterocarpus clade</taxon>
        <taxon>Stylosanthes</taxon>
    </lineage>
</organism>
<protein>
    <submittedName>
        <fullName evidence="1">Uncharacterized protein</fullName>
    </submittedName>
</protein>
<accession>A0ABU6TZ61</accession>
<evidence type="ECO:0000313" key="1">
    <source>
        <dbReference type="EMBL" id="MED6153859.1"/>
    </source>
</evidence>
<evidence type="ECO:0000313" key="2">
    <source>
        <dbReference type="Proteomes" id="UP001341840"/>
    </source>
</evidence>
<sequence>DMRMKENMGVTQMRECSRICVSDAGHENEGKHGGHANAECSRICVSDNGGVRAYVSKHVADAGMMGTSSRICVTAYVYAWECRTNK</sequence>